<reference evidence="2 3" key="1">
    <citation type="submission" date="2014-07" db="EMBL/GenBank/DDBJ databases">
        <authorList>
            <person name="Urmite Genomes Urmite Genomes"/>
        </authorList>
    </citation>
    <scope>NUCLEOTIDE SEQUENCE [LARGE SCALE GENOMIC DNA]</scope>
    <source>
        <strain evidence="2 3">13MG44_air</strain>
    </source>
</reference>
<feature type="transmembrane region" description="Helical" evidence="1">
    <location>
        <begin position="57"/>
        <end position="75"/>
    </location>
</feature>
<gene>
    <name evidence="2" type="ORF">BN1048_01317</name>
</gene>
<organism evidence="2 3">
    <name type="scientific">Jeotgalicoccus saudimassiliensis</name>
    <dbReference type="NCBI Taxonomy" id="1461582"/>
    <lineage>
        <taxon>Bacteria</taxon>
        <taxon>Bacillati</taxon>
        <taxon>Bacillota</taxon>
        <taxon>Bacilli</taxon>
        <taxon>Bacillales</taxon>
        <taxon>Staphylococcaceae</taxon>
        <taxon>Jeotgalicoccus</taxon>
    </lineage>
</organism>
<dbReference type="RefSeq" id="WP_035809611.1">
    <property type="nucleotide sequence ID" value="NZ_CCSE01000001.1"/>
</dbReference>
<dbReference type="EMBL" id="CCSE01000001">
    <property type="protein sequence ID" value="CEA01276.1"/>
    <property type="molecule type" value="Genomic_DNA"/>
</dbReference>
<name>A0A078M9E4_9STAP</name>
<keyword evidence="1" id="KW-0472">Membrane</keyword>
<keyword evidence="3" id="KW-1185">Reference proteome</keyword>
<evidence type="ECO:0008006" key="4">
    <source>
        <dbReference type="Google" id="ProtNLM"/>
    </source>
</evidence>
<protein>
    <recommendedName>
        <fullName evidence="4">DUF4181 domain-containing protein</fullName>
    </recommendedName>
</protein>
<dbReference type="eggNOG" id="ENOG50305SI">
    <property type="taxonomic scope" value="Bacteria"/>
</dbReference>
<evidence type="ECO:0000256" key="1">
    <source>
        <dbReference type="SAM" id="Phobius"/>
    </source>
</evidence>
<feature type="transmembrane region" description="Helical" evidence="1">
    <location>
        <begin position="113"/>
        <end position="134"/>
    </location>
</feature>
<accession>A0A078M9E4</accession>
<keyword evidence="1" id="KW-1133">Transmembrane helix</keyword>
<dbReference type="OrthoDB" id="2389791at2"/>
<evidence type="ECO:0000313" key="2">
    <source>
        <dbReference type="EMBL" id="CEA01276.1"/>
    </source>
</evidence>
<sequence>MYILLFILVTGLLIKFAMTTFFNDNRLHFSFDERRYFSDEKAIAKIMRLKLVNIERVFFIVMTVIFVIGAVMFFSGGITLGIWLLIGVIILQLVLNIVTDFRLYTAFHDKSNLVMMVIWVGLIIGLIILTNIYIL</sequence>
<evidence type="ECO:0000313" key="3">
    <source>
        <dbReference type="Proteomes" id="UP000044136"/>
    </source>
</evidence>
<proteinExistence type="predicted"/>
<dbReference type="Proteomes" id="UP000044136">
    <property type="component" value="Unassembled WGS sequence"/>
</dbReference>
<dbReference type="AlphaFoldDB" id="A0A078M9E4"/>
<dbReference type="HOGENOM" id="CLU_1882950_0_0_9"/>
<dbReference type="STRING" id="1461582.BN1048_01317"/>
<keyword evidence="1" id="KW-0812">Transmembrane</keyword>
<feature type="transmembrane region" description="Helical" evidence="1">
    <location>
        <begin position="82"/>
        <end position="101"/>
    </location>
</feature>